<evidence type="ECO:0000256" key="1">
    <source>
        <dbReference type="ARBA" id="ARBA00006484"/>
    </source>
</evidence>
<sequence>MARLDGKVAVITGGARGMGAEHARRFVAEGASVVISDVLKDDGAALADELGAKALFLAHDVTDGSRWDEVVREAEEAFGPVDVLVNNAGISSGSGLEGTDEEHFRRIIDVNQVSVFLGMKAVLPSMRRAAGGSIINVSSTSGLVGSQAFAYTASKFAVRGMTKAAAIELGPMGIRVNSVHPGYIRTPMITGLPDRLPAATPLGRAADPSEVSNLVLYLASDESSFSTGSEFVVDGGFTAQ</sequence>
<evidence type="ECO:0000313" key="5">
    <source>
        <dbReference type="Proteomes" id="UP001592581"/>
    </source>
</evidence>
<evidence type="ECO:0000313" key="4">
    <source>
        <dbReference type="EMBL" id="MFC1438582.1"/>
    </source>
</evidence>
<comment type="similarity">
    <text evidence="1">Belongs to the short-chain dehydrogenases/reductases (SDR) family.</text>
</comment>
<dbReference type="Gene3D" id="3.40.50.720">
    <property type="entry name" value="NAD(P)-binding Rossmann-like Domain"/>
    <property type="match status" value="1"/>
</dbReference>
<proteinExistence type="inferred from homology"/>
<dbReference type="PRINTS" id="PR00080">
    <property type="entry name" value="SDRFAMILY"/>
</dbReference>
<protein>
    <submittedName>
        <fullName evidence="4">Glucose 1-dehydrogenase</fullName>
        <ecNumber evidence="4">1.1.1.47</ecNumber>
    </submittedName>
</protein>
<dbReference type="RefSeq" id="WP_380564136.1">
    <property type="nucleotide sequence ID" value="NZ_JBEUKS010000003.1"/>
</dbReference>
<dbReference type="EMBL" id="JBEUKS010000003">
    <property type="protein sequence ID" value="MFC1438582.1"/>
    <property type="molecule type" value="Genomic_DNA"/>
</dbReference>
<keyword evidence="2 4" id="KW-0560">Oxidoreductase</keyword>
<dbReference type="InterPro" id="IPR036291">
    <property type="entry name" value="NAD(P)-bd_dom_sf"/>
</dbReference>
<dbReference type="PANTHER" id="PTHR42760:SF133">
    <property type="entry name" value="3-OXOACYL-[ACYL-CARRIER-PROTEIN] REDUCTASE"/>
    <property type="match status" value="1"/>
</dbReference>
<dbReference type="PRINTS" id="PR00081">
    <property type="entry name" value="GDHRDH"/>
</dbReference>
<keyword evidence="5" id="KW-1185">Reference proteome</keyword>
<dbReference type="InterPro" id="IPR020904">
    <property type="entry name" value="Sc_DH/Rdtase_CS"/>
</dbReference>
<dbReference type="NCBIfam" id="NF005559">
    <property type="entry name" value="PRK07231.1"/>
    <property type="match status" value="1"/>
</dbReference>
<dbReference type="Proteomes" id="UP001592581">
    <property type="component" value="Unassembled WGS sequence"/>
</dbReference>
<dbReference type="GO" id="GO:0047936">
    <property type="term" value="F:glucose 1-dehydrogenase [NAD(P)+] activity"/>
    <property type="evidence" value="ECO:0007669"/>
    <property type="project" value="UniProtKB-EC"/>
</dbReference>
<dbReference type="InterPro" id="IPR002347">
    <property type="entry name" value="SDR_fam"/>
</dbReference>
<name>A0ABV6XK20_9ACTN</name>
<organism evidence="4 5">
    <name type="scientific">Streptacidiphilus jeojiensis</name>
    <dbReference type="NCBI Taxonomy" id="3229225"/>
    <lineage>
        <taxon>Bacteria</taxon>
        <taxon>Bacillati</taxon>
        <taxon>Actinomycetota</taxon>
        <taxon>Actinomycetes</taxon>
        <taxon>Kitasatosporales</taxon>
        <taxon>Streptomycetaceae</taxon>
        <taxon>Streptacidiphilus</taxon>
    </lineage>
</organism>
<dbReference type="InterPro" id="IPR057326">
    <property type="entry name" value="KR_dom"/>
</dbReference>
<dbReference type="SMART" id="SM00822">
    <property type="entry name" value="PKS_KR"/>
    <property type="match status" value="1"/>
</dbReference>
<comment type="caution">
    <text evidence="4">The sequence shown here is derived from an EMBL/GenBank/DDBJ whole genome shotgun (WGS) entry which is preliminary data.</text>
</comment>
<evidence type="ECO:0000259" key="3">
    <source>
        <dbReference type="SMART" id="SM00822"/>
    </source>
</evidence>
<dbReference type="Pfam" id="PF13561">
    <property type="entry name" value="adh_short_C2"/>
    <property type="match status" value="1"/>
</dbReference>
<accession>A0ABV6XK20</accession>
<gene>
    <name evidence="4" type="ORF">ABUW04_09965</name>
</gene>
<feature type="domain" description="Ketoreductase" evidence="3">
    <location>
        <begin position="7"/>
        <end position="170"/>
    </location>
</feature>
<dbReference type="PANTHER" id="PTHR42760">
    <property type="entry name" value="SHORT-CHAIN DEHYDROGENASES/REDUCTASES FAMILY MEMBER"/>
    <property type="match status" value="1"/>
</dbReference>
<dbReference type="SUPFAM" id="SSF51735">
    <property type="entry name" value="NAD(P)-binding Rossmann-fold domains"/>
    <property type="match status" value="1"/>
</dbReference>
<evidence type="ECO:0000256" key="2">
    <source>
        <dbReference type="ARBA" id="ARBA00023002"/>
    </source>
</evidence>
<dbReference type="PROSITE" id="PS00061">
    <property type="entry name" value="ADH_SHORT"/>
    <property type="match status" value="1"/>
</dbReference>
<reference evidence="4 5" key="1">
    <citation type="submission" date="2024-06" db="EMBL/GenBank/DDBJ databases">
        <authorList>
            <person name="Lee S.D."/>
        </authorList>
    </citation>
    <scope>NUCLEOTIDE SEQUENCE [LARGE SCALE GENOMIC DNA]</scope>
    <source>
        <strain evidence="4 5">N1-10</strain>
    </source>
</reference>
<dbReference type="EC" id="1.1.1.47" evidence="4"/>